<keyword evidence="8" id="KW-0414">Isoprene biosynthesis</keyword>
<dbReference type="Proteomes" id="UP001276902">
    <property type="component" value="Unassembled WGS sequence"/>
</dbReference>
<evidence type="ECO:0000256" key="4">
    <source>
        <dbReference type="ARBA" id="ARBA00012526"/>
    </source>
</evidence>
<dbReference type="UniPathway" id="UPA00056">
    <property type="reaction ID" value="UER00093"/>
</dbReference>
<evidence type="ECO:0000313" key="11">
    <source>
        <dbReference type="Proteomes" id="UP000247612"/>
    </source>
</evidence>
<reference evidence="10 11" key="1">
    <citation type="submission" date="2018-05" db="EMBL/GenBank/DDBJ databases">
        <title>Genomic Encyclopedia of Type Strains, Phase IV (KMG-IV): sequencing the most valuable type-strain genomes for metagenomic binning, comparative biology and taxonomic classification.</title>
        <authorList>
            <person name="Goeker M."/>
        </authorList>
    </citation>
    <scope>NUCLEOTIDE SEQUENCE [LARGE SCALE GENOMIC DNA]</scope>
    <source>
        <strain evidence="10 11">JC118</strain>
    </source>
</reference>
<keyword evidence="7 10" id="KW-0548">Nucleotidyltransferase</keyword>
<evidence type="ECO:0000256" key="3">
    <source>
        <dbReference type="ARBA" id="ARBA00009789"/>
    </source>
</evidence>
<dbReference type="InterPro" id="IPR001228">
    <property type="entry name" value="IspD"/>
</dbReference>
<name>A0A318KL29_9FIRM</name>
<comment type="caution">
    <text evidence="10">The sequence shown here is derived from an EMBL/GenBank/DDBJ whole genome shotgun (WGS) entry which is preliminary data.</text>
</comment>
<dbReference type="AlphaFoldDB" id="A0A318KL29"/>
<dbReference type="PANTHER" id="PTHR32125:SF4">
    <property type="entry name" value="2-C-METHYL-D-ERYTHRITOL 4-PHOSPHATE CYTIDYLYLTRANSFERASE, CHLOROPLASTIC"/>
    <property type="match status" value="1"/>
</dbReference>
<organism evidence="10 11">
    <name type="scientific">Dielma fastidiosa</name>
    <dbReference type="NCBI Taxonomy" id="1034346"/>
    <lineage>
        <taxon>Bacteria</taxon>
        <taxon>Bacillati</taxon>
        <taxon>Bacillota</taxon>
        <taxon>Erysipelotrichia</taxon>
        <taxon>Erysipelotrichales</taxon>
        <taxon>Erysipelotrichaceae</taxon>
        <taxon>Dielma</taxon>
    </lineage>
</organism>
<reference evidence="9" key="2">
    <citation type="submission" date="2022-03" db="EMBL/GenBank/DDBJ databases">
        <title>First case of bacteraemia caused by Dielma fastidiosa in a patient hospitalised with diverticulitis.</title>
        <authorList>
            <person name="Forman-Ankjaer B."/>
            <person name="Hvid-Jensen F."/>
            <person name="Kobel C.M."/>
            <person name="Greve T."/>
        </authorList>
    </citation>
    <scope>NUCLEOTIDE SEQUENCE</scope>
    <source>
        <strain evidence="9">AUH_DF_2021</strain>
    </source>
</reference>
<dbReference type="InterPro" id="IPR029044">
    <property type="entry name" value="Nucleotide-diphossugar_trans"/>
</dbReference>
<evidence type="ECO:0000256" key="1">
    <source>
        <dbReference type="ARBA" id="ARBA00001282"/>
    </source>
</evidence>
<sequence>MKYSAMILAAGSGQRCGLGYNKLLYRFEDGETILEKSVRAFERQADCAQIVLVISEGDEEIIRSLFGNRVEYVYGGASRQDSSLNGLAAVCYDYVMIHDGARPYVSDEEIQACAKRLETCDACLLMVPAKDTIKVVEKGQVMSTLKRESLMIALTPQCFKTALIKECTQKAKRDGAVVTDDASIVEMYGDRPVEVVCGSYANIKITTPDDLK</sequence>
<evidence type="ECO:0000256" key="8">
    <source>
        <dbReference type="ARBA" id="ARBA00023229"/>
    </source>
</evidence>
<dbReference type="OrthoDB" id="9806837at2"/>
<evidence type="ECO:0000256" key="7">
    <source>
        <dbReference type="ARBA" id="ARBA00022695"/>
    </source>
</evidence>
<dbReference type="EMBL" id="JALDAW010000023">
    <property type="protein sequence ID" value="MDY5169713.1"/>
    <property type="molecule type" value="Genomic_DNA"/>
</dbReference>
<evidence type="ECO:0000313" key="9">
    <source>
        <dbReference type="EMBL" id="MDY5169713.1"/>
    </source>
</evidence>
<keyword evidence="11" id="KW-1185">Reference proteome</keyword>
<dbReference type="SUPFAM" id="SSF53448">
    <property type="entry name" value="Nucleotide-diphospho-sugar transferases"/>
    <property type="match status" value="1"/>
</dbReference>
<dbReference type="GO" id="GO:0050518">
    <property type="term" value="F:2-C-methyl-D-erythritol 4-phosphate cytidylyltransferase activity"/>
    <property type="evidence" value="ECO:0007669"/>
    <property type="project" value="UniProtKB-EC"/>
</dbReference>
<gene>
    <name evidence="9" type="primary">ispD</name>
    <name evidence="10" type="ORF">DES51_11242</name>
    <name evidence="9" type="ORF">MQE39_16475</name>
</gene>
<dbReference type="Gene3D" id="3.90.550.10">
    <property type="entry name" value="Spore Coat Polysaccharide Biosynthesis Protein SpsA, Chain A"/>
    <property type="match status" value="1"/>
</dbReference>
<dbReference type="NCBIfam" id="TIGR00453">
    <property type="entry name" value="ispD"/>
    <property type="match status" value="1"/>
</dbReference>
<dbReference type="PROSITE" id="PS01295">
    <property type="entry name" value="ISPD"/>
    <property type="match status" value="1"/>
</dbReference>
<dbReference type="GO" id="GO:0019288">
    <property type="term" value="P:isopentenyl diphosphate biosynthetic process, methylerythritol 4-phosphate pathway"/>
    <property type="evidence" value="ECO:0007669"/>
    <property type="project" value="UniProtKB-UniPathway"/>
</dbReference>
<dbReference type="RefSeq" id="WP_022937238.1">
    <property type="nucleotide sequence ID" value="NZ_BAABZA010000001.1"/>
</dbReference>
<evidence type="ECO:0000256" key="6">
    <source>
        <dbReference type="ARBA" id="ARBA00022679"/>
    </source>
</evidence>
<dbReference type="InterPro" id="IPR050088">
    <property type="entry name" value="IspD/TarI_cytidylyltransf_bact"/>
</dbReference>
<dbReference type="Pfam" id="PF01128">
    <property type="entry name" value="IspD"/>
    <property type="match status" value="1"/>
</dbReference>
<dbReference type="InterPro" id="IPR018294">
    <property type="entry name" value="ISPD_synthase_CS"/>
</dbReference>
<evidence type="ECO:0000256" key="5">
    <source>
        <dbReference type="ARBA" id="ARBA00019056"/>
    </source>
</evidence>
<dbReference type="PANTHER" id="PTHR32125">
    <property type="entry name" value="2-C-METHYL-D-ERYTHRITOL 4-PHOSPHATE CYTIDYLYLTRANSFERASE, CHLOROPLASTIC"/>
    <property type="match status" value="1"/>
</dbReference>
<accession>A0A318KL29</accession>
<keyword evidence="6 10" id="KW-0808">Transferase</keyword>
<protein>
    <recommendedName>
        <fullName evidence="5">2-C-methyl-D-erythritol 4-phosphate cytidylyltransferase</fullName>
        <ecNumber evidence="4">2.7.7.60</ecNumber>
    </recommendedName>
</protein>
<evidence type="ECO:0000256" key="2">
    <source>
        <dbReference type="ARBA" id="ARBA00004787"/>
    </source>
</evidence>
<dbReference type="EC" id="2.7.7.60" evidence="4"/>
<comment type="pathway">
    <text evidence="2">Isoprenoid biosynthesis; isopentenyl diphosphate biosynthesis via DXP pathway; isopentenyl diphosphate from 1-deoxy-D-xylulose 5-phosphate: step 2/6.</text>
</comment>
<evidence type="ECO:0000313" key="10">
    <source>
        <dbReference type="EMBL" id="PXX77102.1"/>
    </source>
</evidence>
<dbReference type="Proteomes" id="UP000247612">
    <property type="component" value="Unassembled WGS sequence"/>
</dbReference>
<comment type="similarity">
    <text evidence="3">Belongs to the IspD/TarI cytidylyltransferase family. IspD subfamily.</text>
</comment>
<dbReference type="InterPro" id="IPR034683">
    <property type="entry name" value="IspD/TarI"/>
</dbReference>
<dbReference type="CDD" id="cd02516">
    <property type="entry name" value="CDP-ME_synthetase"/>
    <property type="match status" value="1"/>
</dbReference>
<comment type="catalytic activity">
    <reaction evidence="1">
        <text>2-C-methyl-D-erythritol 4-phosphate + CTP + H(+) = 4-CDP-2-C-methyl-D-erythritol + diphosphate</text>
        <dbReference type="Rhea" id="RHEA:13429"/>
        <dbReference type="ChEBI" id="CHEBI:15378"/>
        <dbReference type="ChEBI" id="CHEBI:33019"/>
        <dbReference type="ChEBI" id="CHEBI:37563"/>
        <dbReference type="ChEBI" id="CHEBI:57823"/>
        <dbReference type="ChEBI" id="CHEBI:58262"/>
        <dbReference type="EC" id="2.7.7.60"/>
    </reaction>
</comment>
<proteinExistence type="inferred from homology"/>
<dbReference type="EMBL" id="QJKH01000012">
    <property type="protein sequence ID" value="PXX77102.1"/>
    <property type="molecule type" value="Genomic_DNA"/>
</dbReference>
<dbReference type="STRING" id="1034346.GCA_000313565_00925"/>
<dbReference type="FunFam" id="3.90.550.10:FF:000003">
    <property type="entry name" value="2-C-methyl-D-erythritol 4-phosphate cytidylyltransferase"/>
    <property type="match status" value="1"/>
</dbReference>